<dbReference type="AlphaFoldDB" id="A0AAN1FHX6"/>
<evidence type="ECO:0000259" key="1">
    <source>
        <dbReference type="SMART" id="SM01022"/>
    </source>
</evidence>
<dbReference type="EMBL" id="CP018308">
    <property type="protein sequence ID" value="ASI90970.1"/>
    <property type="molecule type" value="Genomic_DNA"/>
</dbReference>
<dbReference type="SMART" id="SM01022">
    <property type="entry name" value="ASCH"/>
    <property type="match status" value="1"/>
</dbReference>
<accession>A0AAN1FHX6</accession>
<dbReference type="KEGG" id="vsh:BSZ05_14860"/>
<proteinExistence type="predicted"/>
<organism evidence="2 3">
    <name type="scientific">Vibrio mediterranei</name>
    <dbReference type="NCBI Taxonomy" id="689"/>
    <lineage>
        <taxon>Bacteria</taxon>
        <taxon>Pseudomonadati</taxon>
        <taxon>Pseudomonadota</taxon>
        <taxon>Gammaproteobacteria</taxon>
        <taxon>Vibrionales</taxon>
        <taxon>Vibrionaceae</taxon>
        <taxon>Vibrio</taxon>
    </lineage>
</organism>
<dbReference type="InterPro" id="IPR039440">
    <property type="entry name" value="DUF3850"/>
</dbReference>
<name>A0AAN1FHX6_9VIBR</name>
<reference evidence="3" key="1">
    <citation type="submission" date="2016-12" db="EMBL/GenBank/DDBJ databases">
        <title>Comparative genomic analysis reveals the diversity, evolution, and environmental adaptation strategies of the genus Vibrio.</title>
        <authorList>
            <person name="Lin H."/>
            <person name="Wang X."/>
            <person name="Zhang X.-H."/>
        </authorList>
    </citation>
    <scope>NUCLEOTIDE SEQUENCE [LARGE SCALE GENOMIC DNA]</scope>
    <source>
        <strain evidence="3">QT6D1</strain>
    </source>
</reference>
<dbReference type="Pfam" id="PF12961">
    <property type="entry name" value="DUF3850"/>
    <property type="match status" value="1"/>
</dbReference>
<sequence length="154" mass="17613">MNTTLQTPKLHNVKIKPEYLNAVVDGKKNFEIRKNDRGYRVGDRVRMSDGDRFVIVRIKYITDYAQTDNHIVFSFDWIQGGIEQIRKQDEAPKMGADSSMKAFVLCQDCLKVMHYTHERHNEDEFCTCGGQLCGCDDCQSEAAKRVVSGAKVFV</sequence>
<feature type="domain" description="ASCH" evidence="1">
    <location>
        <begin position="13"/>
        <end position="79"/>
    </location>
</feature>
<protein>
    <recommendedName>
        <fullName evidence="1">ASCH domain-containing protein</fullName>
    </recommendedName>
</protein>
<dbReference type="InterPro" id="IPR015947">
    <property type="entry name" value="PUA-like_sf"/>
</dbReference>
<evidence type="ECO:0000313" key="3">
    <source>
        <dbReference type="Proteomes" id="UP000197092"/>
    </source>
</evidence>
<dbReference type="Gene3D" id="2.30.130.30">
    <property type="entry name" value="Hypothetical protein"/>
    <property type="match status" value="1"/>
</dbReference>
<dbReference type="RefSeq" id="WP_231896591.1">
    <property type="nucleotide sequence ID" value="NZ_CP018308.1"/>
</dbReference>
<dbReference type="InterPro" id="IPR007374">
    <property type="entry name" value="ASCH_domain"/>
</dbReference>
<gene>
    <name evidence="2" type="ORF">BSZ05_14860</name>
</gene>
<dbReference type="Proteomes" id="UP000197092">
    <property type="component" value="Chromosome 1"/>
</dbReference>
<dbReference type="SUPFAM" id="SSF88697">
    <property type="entry name" value="PUA domain-like"/>
    <property type="match status" value="1"/>
</dbReference>
<evidence type="ECO:0000313" key="2">
    <source>
        <dbReference type="EMBL" id="ASI90970.1"/>
    </source>
</evidence>